<name>J9H5S8_9ZZZZ</name>
<feature type="transmembrane region" description="Helical" evidence="11">
    <location>
        <begin position="277"/>
        <end position="294"/>
    </location>
</feature>
<evidence type="ECO:0000313" key="13">
    <source>
        <dbReference type="EMBL" id="EJX09365.1"/>
    </source>
</evidence>
<dbReference type="GO" id="GO:0015297">
    <property type="term" value="F:antiporter activity"/>
    <property type="evidence" value="ECO:0007669"/>
    <property type="project" value="UniProtKB-KW"/>
</dbReference>
<feature type="transmembrane region" description="Helical" evidence="11">
    <location>
        <begin position="402"/>
        <end position="427"/>
    </location>
</feature>
<evidence type="ECO:0000256" key="11">
    <source>
        <dbReference type="SAM" id="Phobius"/>
    </source>
</evidence>
<comment type="caution">
    <text evidence="13">The sequence shown here is derived from an EMBL/GenBank/DDBJ whole genome shotgun (WGS) entry which is preliminary data.</text>
</comment>
<feature type="transmembrane region" description="Helical" evidence="11">
    <location>
        <begin position="354"/>
        <end position="381"/>
    </location>
</feature>
<keyword evidence="5 11" id="KW-1133">Transmembrane helix</keyword>
<comment type="similarity">
    <text evidence="10">Belongs to the NhaD Na(+)/H(+) (TC 2.A.62) antiporter family.</text>
</comment>
<keyword evidence="4 11" id="KW-0812">Transmembrane</keyword>
<feature type="transmembrane region" description="Helical" evidence="11">
    <location>
        <begin position="126"/>
        <end position="153"/>
    </location>
</feature>
<protein>
    <submittedName>
        <fullName evidence="13">Citrate transporter</fullName>
    </submittedName>
</protein>
<dbReference type="Pfam" id="PF03600">
    <property type="entry name" value="CitMHS"/>
    <property type="match status" value="1"/>
</dbReference>
<evidence type="ECO:0000256" key="1">
    <source>
        <dbReference type="ARBA" id="ARBA00004141"/>
    </source>
</evidence>
<dbReference type="GO" id="GO:0016020">
    <property type="term" value="C:membrane"/>
    <property type="evidence" value="ECO:0007669"/>
    <property type="project" value="UniProtKB-SubCell"/>
</dbReference>
<evidence type="ECO:0000256" key="4">
    <source>
        <dbReference type="ARBA" id="ARBA00022692"/>
    </source>
</evidence>
<evidence type="ECO:0000256" key="6">
    <source>
        <dbReference type="ARBA" id="ARBA00023053"/>
    </source>
</evidence>
<dbReference type="InterPro" id="IPR004680">
    <property type="entry name" value="Cit_transptr-like_dom"/>
</dbReference>
<comment type="subcellular location">
    <subcellularLocation>
        <location evidence="1">Membrane</location>
        <topology evidence="1">Multi-pass membrane protein</topology>
    </subcellularLocation>
</comment>
<evidence type="ECO:0000256" key="3">
    <source>
        <dbReference type="ARBA" id="ARBA00022449"/>
    </source>
</evidence>
<keyword evidence="8 11" id="KW-0472">Membrane</keyword>
<dbReference type="GO" id="GO:0006814">
    <property type="term" value="P:sodium ion transport"/>
    <property type="evidence" value="ECO:0007669"/>
    <property type="project" value="UniProtKB-KW"/>
</dbReference>
<keyword evidence="6" id="KW-0915">Sodium</keyword>
<evidence type="ECO:0000259" key="12">
    <source>
        <dbReference type="Pfam" id="PF03600"/>
    </source>
</evidence>
<evidence type="ECO:0000256" key="10">
    <source>
        <dbReference type="ARBA" id="ARBA00025753"/>
    </source>
</evidence>
<dbReference type="AlphaFoldDB" id="J9H5S8"/>
<dbReference type="InterPro" id="IPR045016">
    <property type="entry name" value="NhaD-like"/>
</dbReference>
<feature type="transmembrane region" description="Helical" evidence="11">
    <location>
        <begin position="28"/>
        <end position="52"/>
    </location>
</feature>
<keyword evidence="2" id="KW-0813">Transport</keyword>
<accession>J9H5S8</accession>
<gene>
    <name evidence="13" type="ORF">EVA_02513</name>
</gene>
<dbReference type="NCBIfam" id="NF038006">
    <property type="entry name" value="NhaD_1"/>
    <property type="match status" value="1"/>
</dbReference>
<feature type="transmembrane region" description="Helical" evidence="11">
    <location>
        <begin position="165"/>
        <end position="184"/>
    </location>
</feature>
<keyword evidence="9" id="KW-0739">Sodium transport</keyword>
<feature type="transmembrane region" description="Helical" evidence="11">
    <location>
        <begin position="315"/>
        <end position="334"/>
    </location>
</feature>
<dbReference type="EMBL" id="AMCI01000407">
    <property type="protein sequence ID" value="EJX09365.1"/>
    <property type="molecule type" value="Genomic_DNA"/>
</dbReference>
<evidence type="ECO:0000256" key="8">
    <source>
        <dbReference type="ARBA" id="ARBA00023136"/>
    </source>
</evidence>
<feature type="transmembrane region" description="Helical" evidence="11">
    <location>
        <begin position="204"/>
        <end position="222"/>
    </location>
</feature>
<dbReference type="PANTHER" id="PTHR43269:SF2">
    <property type="entry name" value="SODIUM_PROTON ANTIPORTER 1-RELATED"/>
    <property type="match status" value="1"/>
</dbReference>
<proteinExistence type="inferred from homology"/>
<feature type="transmembrane region" description="Helical" evidence="11">
    <location>
        <begin position="447"/>
        <end position="464"/>
    </location>
</feature>
<dbReference type="PANTHER" id="PTHR43269">
    <property type="entry name" value="SODIUM/PROTON ANTIPORTER 1-RELATED"/>
    <property type="match status" value="1"/>
</dbReference>
<sequence length="465" mass="51682">MAVIIIVAILSFGLALIATENFNKMNKAAVAMFMGIVCWLLYISYGTSFVVAEHQIDFLSYLSNNSVTPNSVKEFIANHIFLKYSVGAAEIAIFLMATISIVEVLNNNGCFDFIQEWLRTLNPIRYLWIMAGFTFVLSANMDNVTTVCLMLAIMHTMVADEKARLLYGAVIVLAANCGGAFTVIGDVTSLSLWVNQLVTPTSYTSLLVLPSFSALTTVLILVSRSLPDRLHLTHSAPPYRGDDTVLTRTQRLLLLLVGIGGLWFIPTFHRITLLPPFVGALCVLSLLWIVNELCNRPMLHSDQMVQKRLPAALQYINSQNILFFIGLTLTMGAVSETGCLSTFFMWLTNHLDNIYLVSIVMGFLSAVLNNVTTVLANISIFTQDVVYSHPDYEELFSQNGNFWPLLSYTTAMGGSLLSIGSLAGYALMRMENVSLRWYIRHFAGKVLAGWLVGMLVFYLAVEYIY</sequence>
<keyword evidence="7" id="KW-0406">Ion transport</keyword>
<evidence type="ECO:0000256" key="9">
    <source>
        <dbReference type="ARBA" id="ARBA00023201"/>
    </source>
</evidence>
<feature type="domain" description="Citrate transporter-like" evidence="12">
    <location>
        <begin position="15"/>
        <end position="380"/>
    </location>
</feature>
<evidence type="ECO:0000256" key="5">
    <source>
        <dbReference type="ARBA" id="ARBA00022989"/>
    </source>
</evidence>
<organism evidence="13">
    <name type="scientific">gut metagenome</name>
    <dbReference type="NCBI Taxonomy" id="749906"/>
    <lineage>
        <taxon>unclassified sequences</taxon>
        <taxon>metagenomes</taxon>
        <taxon>organismal metagenomes</taxon>
    </lineage>
</organism>
<feature type="transmembrane region" description="Helical" evidence="11">
    <location>
        <begin position="81"/>
        <end position="106"/>
    </location>
</feature>
<feature type="transmembrane region" description="Helical" evidence="11">
    <location>
        <begin position="252"/>
        <end position="271"/>
    </location>
</feature>
<evidence type="ECO:0000256" key="2">
    <source>
        <dbReference type="ARBA" id="ARBA00022448"/>
    </source>
</evidence>
<evidence type="ECO:0000256" key="7">
    <source>
        <dbReference type="ARBA" id="ARBA00023065"/>
    </source>
</evidence>
<reference evidence="13" key="1">
    <citation type="journal article" date="2012" name="PLoS ONE">
        <title>Gene sets for utilization of primary and secondary nutrition supplies in the distal gut of endangered iberian lynx.</title>
        <authorList>
            <person name="Alcaide M."/>
            <person name="Messina E."/>
            <person name="Richter M."/>
            <person name="Bargiela R."/>
            <person name="Peplies J."/>
            <person name="Huws S.A."/>
            <person name="Newbold C.J."/>
            <person name="Golyshin P.N."/>
            <person name="Simon M.A."/>
            <person name="Lopez G."/>
            <person name="Yakimov M.M."/>
            <person name="Ferrer M."/>
        </authorList>
    </citation>
    <scope>NUCLEOTIDE SEQUENCE</scope>
</reference>
<keyword evidence="3" id="KW-0050">Antiport</keyword>